<dbReference type="Proteomes" id="UP000565745">
    <property type="component" value="Unassembled WGS sequence"/>
</dbReference>
<name>A0A7W6Q5I4_9RHOB</name>
<keyword evidence="3" id="KW-1185">Reference proteome</keyword>
<evidence type="ECO:0000313" key="2">
    <source>
        <dbReference type="EMBL" id="MBB4175778.1"/>
    </source>
</evidence>
<protein>
    <submittedName>
        <fullName evidence="2">Putative membrane protein YeaQ/YmgE (Transglycosylase-associated protein family)</fullName>
    </submittedName>
</protein>
<sequence length="57" mass="6028">MIYTVLGIIGAVIGGLTARKRGGNRMDMAQYAASYAIAFALLGLVLTVLLDRWLSAA</sequence>
<keyword evidence="1" id="KW-0812">Transmembrane</keyword>
<feature type="transmembrane region" description="Helical" evidence="1">
    <location>
        <begin position="28"/>
        <end position="50"/>
    </location>
</feature>
<dbReference type="EMBL" id="JACIFU010000005">
    <property type="protein sequence ID" value="MBB4175778.1"/>
    <property type="molecule type" value="Genomic_DNA"/>
</dbReference>
<dbReference type="RefSeq" id="WP_025054114.1">
    <property type="nucleotide sequence ID" value="NZ_JACIFU010000005.1"/>
</dbReference>
<organism evidence="2 3">
    <name type="scientific">Sulfitobacter noctilucicola</name>
    <dbReference type="NCBI Taxonomy" id="1342301"/>
    <lineage>
        <taxon>Bacteria</taxon>
        <taxon>Pseudomonadati</taxon>
        <taxon>Pseudomonadota</taxon>
        <taxon>Alphaproteobacteria</taxon>
        <taxon>Rhodobacterales</taxon>
        <taxon>Roseobacteraceae</taxon>
        <taxon>Sulfitobacter</taxon>
    </lineage>
</organism>
<evidence type="ECO:0000313" key="3">
    <source>
        <dbReference type="Proteomes" id="UP000565745"/>
    </source>
</evidence>
<keyword evidence="1" id="KW-0472">Membrane</keyword>
<accession>A0A7W6Q5I4</accession>
<proteinExistence type="predicted"/>
<evidence type="ECO:0000256" key="1">
    <source>
        <dbReference type="SAM" id="Phobius"/>
    </source>
</evidence>
<dbReference type="AlphaFoldDB" id="A0A7W6Q5I4"/>
<keyword evidence="1" id="KW-1133">Transmembrane helix</keyword>
<reference evidence="2 3" key="1">
    <citation type="submission" date="2020-08" db="EMBL/GenBank/DDBJ databases">
        <title>Genomic Encyclopedia of Type Strains, Phase IV (KMG-IV): sequencing the most valuable type-strain genomes for metagenomic binning, comparative biology and taxonomic classification.</title>
        <authorList>
            <person name="Goeker M."/>
        </authorList>
    </citation>
    <scope>NUCLEOTIDE SEQUENCE [LARGE SCALE GENOMIC DNA]</scope>
    <source>
        <strain evidence="2 3">DSM 101015</strain>
    </source>
</reference>
<gene>
    <name evidence="2" type="ORF">GGR93_003581</name>
</gene>
<comment type="caution">
    <text evidence="2">The sequence shown here is derived from an EMBL/GenBank/DDBJ whole genome shotgun (WGS) entry which is preliminary data.</text>
</comment>